<evidence type="ECO:0000259" key="6">
    <source>
        <dbReference type="Pfam" id="PF13700"/>
    </source>
</evidence>
<dbReference type="InterPro" id="IPR047653">
    <property type="entry name" value="Tn3-like_transpos"/>
</dbReference>
<dbReference type="GO" id="GO:0004803">
    <property type="term" value="F:transposase activity"/>
    <property type="evidence" value="ECO:0007669"/>
    <property type="project" value="InterPro"/>
</dbReference>
<comment type="similarity">
    <text evidence="1">Belongs to the transposase 7 family.</text>
</comment>
<gene>
    <name evidence="7" type="ORF">D4A35_17930</name>
</gene>
<feature type="domain" description="DUF4158" evidence="6">
    <location>
        <begin position="10"/>
        <end position="173"/>
    </location>
</feature>
<dbReference type="EMBL" id="CP032455">
    <property type="protein sequence ID" value="QEZ70816.1"/>
    <property type="molecule type" value="Genomic_DNA"/>
</dbReference>
<evidence type="ECO:0000256" key="1">
    <source>
        <dbReference type="ARBA" id="ARBA00009402"/>
    </source>
</evidence>
<accession>A0A5P3XKH6</accession>
<reference evidence="7 8" key="1">
    <citation type="submission" date="2018-09" db="EMBL/GenBank/DDBJ databases">
        <title>A clostridial neurotoxin that targets Anopheles mosquitoes.</title>
        <authorList>
            <person name="Contreras E."/>
            <person name="Masuyer G."/>
            <person name="Qureshi N."/>
            <person name="Chawla S."/>
            <person name="Lim H.L."/>
            <person name="Chen J."/>
            <person name="Stenmark P."/>
            <person name="Gill S."/>
        </authorList>
    </citation>
    <scope>NUCLEOTIDE SEQUENCE [LARGE SCALE GENOMIC DNA]</scope>
    <source>
        <strain evidence="7 8">Cbm</strain>
        <plasmid evidence="8">ppbmmp</plasmid>
    </source>
</reference>
<dbReference type="AlphaFoldDB" id="A0A5P3XKH6"/>
<dbReference type="Pfam" id="PF13700">
    <property type="entry name" value="DUF4158"/>
    <property type="match status" value="1"/>
</dbReference>
<evidence type="ECO:0000256" key="3">
    <source>
        <dbReference type="ARBA" id="ARBA00023125"/>
    </source>
</evidence>
<geneLocation type="plasmid" evidence="8">
    <name>ppbmmp</name>
</geneLocation>
<feature type="domain" description="Tn3 transposase DDE" evidence="5">
    <location>
        <begin position="583"/>
        <end position="970"/>
    </location>
</feature>
<evidence type="ECO:0000313" key="7">
    <source>
        <dbReference type="EMBL" id="QEZ70816.1"/>
    </source>
</evidence>
<evidence type="ECO:0000256" key="2">
    <source>
        <dbReference type="ARBA" id="ARBA00022578"/>
    </source>
</evidence>
<dbReference type="GO" id="GO:0006313">
    <property type="term" value="P:DNA transposition"/>
    <property type="evidence" value="ECO:0007669"/>
    <property type="project" value="InterPro"/>
</dbReference>
<evidence type="ECO:0000259" key="5">
    <source>
        <dbReference type="Pfam" id="PF01526"/>
    </source>
</evidence>
<sequence length="988" mass="113867">MDITTRGRELLTKEQRNHFMRFPEDEYFIGSYYTFSKLDLEIIKKHRKEENQLGFAIQLALLRYPGWPYIFNKNIPETIVKYIANQVGTVPRALKYYSLRESTSRDHIKEIKNEYGYISFSSKEYSLLLKYVTNLAIENDDTLFLINSCICFLRENKVILPGITTLESLVWEAKENAESIVITTIISSLGSEQREKLDEIVFSSSDKLTNKTVLGWLKDPVGRPCSDNFLKVIEKLEYIRELDLDCIQLNQVHTNKINQIYNLGQRYEPYVYRLFHKDKRHAMLSIFLLNLSKDLTDKAFEIHDRVIQTVMSNGRKAQEEIQKQNGKKINEKVLQFTSIGDAIIYAKEMNLDPFKLIEEVMGWSTFVKSVKEAKDLARPSDYDYLDLIDRKYSSLRRYTPRLLKALKFKSFRTDEPILKSIDILNNLNDSGKRKVPQGAPVNFISKRWKDYVIEKDGSINRRYYEMAILTEIRDRVKAGDISIDGSKQYKDFEEYLISKIEWDKSKKNNHLAVSLSFEEYISERLKSLNSRLNWISKNLKYLDNISIENGKISVSRLEKDTPKEAKDLSVSSYKIVPKISLADLLLDVAQITGFHNEFTHASSGKKPDKEDTILIIAALLGMGTNIGLSKMADATPGITYKQLSSVSQWRMYDDAMTRAQTVLVNYHNKLKLAKYWGEGNTSSSDGMRMQLGVSSLHADSNPHYGTSKGTTIYRFTSDQFSSYYTKIIHTNSRDATHVLDGLLNNDTDLNIQEHYTDTAGYTDQVFALTHLLGFRFAPRIRDISDVKLFTMDKADKYSNLGNLLRGKVNEKVIRENYDEVLRLAHSIREGEVTSSLIISKLGSYARQNSLSTALREMGKIEKTIFILDYISSEELRRKIHRGLNKGEAMNGLARAIFFGKQGELRERTIQNQLQRASALNLIINAISIWNTLYLEKAIDYKKSIGEEVNEDLITHISPLGWEHINMLGEYSFNLEDNNSKELKRPLNI</sequence>
<dbReference type="NCBIfam" id="NF033527">
    <property type="entry name" value="transpos_Tn3"/>
    <property type="match status" value="1"/>
</dbReference>
<keyword evidence="2" id="KW-0815">Transposition</keyword>
<proteinExistence type="inferred from homology"/>
<dbReference type="RefSeq" id="WP_150887699.1">
    <property type="nucleotide sequence ID" value="NZ_CM017269.1"/>
</dbReference>
<evidence type="ECO:0000313" key="8">
    <source>
        <dbReference type="Proteomes" id="UP000326961"/>
    </source>
</evidence>
<protein>
    <submittedName>
        <fullName evidence="7">Tn3 family transposase</fullName>
    </submittedName>
</protein>
<keyword evidence="4" id="KW-0233">DNA recombination</keyword>
<dbReference type="Proteomes" id="UP000326961">
    <property type="component" value="Plasmid pPbmMP"/>
</dbReference>
<dbReference type="InterPro" id="IPR025296">
    <property type="entry name" value="DUF4158"/>
</dbReference>
<name>A0A5P3XKH6_PARBF</name>
<dbReference type="InterPro" id="IPR002513">
    <property type="entry name" value="Tn3_Tnp_DDE_dom"/>
</dbReference>
<keyword evidence="3" id="KW-0238">DNA-binding</keyword>
<organism evidence="7 8">
    <name type="scientific">Paraclostridium bifermentans</name>
    <name type="common">Clostridium bifermentans</name>
    <dbReference type="NCBI Taxonomy" id="1490"/>
    <lineage>
        <taxon>Bacteria</taxon>
        <taxon>Bacillati</taxon>
        <taxon>Bacillota</taxon>
        <taxon>Clostridia</taxon>
        <taxon>Peptostreptococcales</taxon>
        <taxon>Peptostreptococcaceae</taxon>
        <taxon>Paraclostridium</taxon>
    </lineage>
</organism>
<evidence type="ECO:0000256" key="4">
    <source>
        <dbReference type="ARBA" id="ARBA00023172"/>
    </source>
</evidence>
<dbReference type="Pfam" id="PF01526">
    <property type="entry name" value="DDE_Tnp_Tn3"/>
    <property type="match status" value="1"/>
</dbReference>
<keyword evidence="7" id="KW-0614">Plasmid</keyword>
<dbReference type="GO" id="GO:0003677">
    <property type="term" value="F:DNA binding"/>
    <property type="evidence" value="ECO:0007669"/>
    <property type="project" value="UniProtKB-KW"/>
</dbReference>